<dbReference type="AlphaFoldDB" id="A0A6J7W940"/>
<gene>
    <name evidence="2" type="ORF">UFOPK4444_01364</name>
</gene>
<organism evidence="2">
    <name type="scientific">freshwater metagenome</name>
    <dbReference type="NCBI Taxonomy" id="449393"/>
    <lineage>
        <taxon>unclassified sequences</taxon>
        <taxon>metagenomes</taxon>
        <taxon>ecological metagenomes</taxon>
    </lineage>
</organism>
<accession>A0A6J7W940</accession>
<feature type="domain" description="Primase C-terminal 1" evidence="1">
    <location>
        <begin position="259"/>
        <end position="325"/>
    </location>
</feature>
<dbReference type="InterPro" id="IPR014820">
    <property type="entry name" value="PriCT_1"/>
</dbReference>
<sequence length="752" mass="85017">MEDLDTTLGVASSPTLIPRASFLQPECQQEIPALRQWLNATRPEGRGYVFSIIKNNNTPRQSVFDDHAKAAELITAAITRNEDVFVALARFQEGSTGRKSEFAESFLSVWVDIDCGEGKHYKYQDEAIAATQSFCIQCGLPKPSLILNSGGGIHLYWCFDREVDVSQWQPISQDLKALCNSKGFRVDPAVMGDPARVMRVLGSVNYKLADNHRPVEMFHPQSGEINRHDFQSLYALIKAGLPKKLQFLSDLIYPPASKFHLPEKIIEGHRNSTLLGFAGQLRVKGVGQSDIEQQLFATNRTRCTPPLDDDEVLSIAKRYSLGDERKNNANTQAEDKEEDGISELNAKFAWDLNQMNLYNIDTGRYVQKDRFITQYANRLLDVGTPERPRPVQLGTAWLTNQRRRDATRVVMIPGKPESLPDGSVNSWRGFTCDPIPGDVGPFVSLLKRLIPDVTERRYVLSWLAYLVQNPAQKFNVALVVWSSQQGTGKSLLFEMVGNLFDERHFSVVGQEVFSDGFTDWQAHKVFVICDEVSSTDKRIIADRLKGWITASKNNINSKNEPKFSQPNLIKYVFLSNHPDAVYLSDKDRRHYVVEAISQRLSDEEIRVFVYWRQNGGYSALLDYLLKLNTKSFNPTAPAPNSNSKQAMVEDNKSDVERWLDSVLEELTEANKPLISAEGLSTRYSADTNNRCSSKTITGVLRKRGIQRIAKQARFQKGGKVRLYALNDVARFDAMTDKELGLEFQRQVLDRDV</sequence>
<dbReference type="InterPro" id="IPR027417">
    <property type="entry name" value="P-loop_NTPase"/>
</dbReference>
<dbReference type="Gene3D" id="3.40.50.300">
    <property type="entry name" value="P-loop containing nucleotide triphosphate hydrolases"/>
    <property type="match status" value="1"/>
</dbReference>
<name>A0A6J7W940_9ZZZZ</name>
<dbReference type="Pfam" id="PF19263">
    <property type="entry name" value="DUF5906"/>
    <property type="match status" value="1"/>
</dbReference>
<reference evidence="2" key="1">
    <citation type="submission" date="2020-05" db="EMBL/GenBank/DDBJ databases">
        <authorList>
            <person name="Chiriac C."/>
            <person name="Salcher M."/>
            <person name="Ghai R."/>
            <person name="Kavagutti S V."/>
        </authorList>
    </citation>
    <scope>NUCLEOTIDE SEQUENCE</scope>
</reference>
<dbReference type="EMBL" id="CAFBRZ010000118">
    <property type="protein sequence ID" value="CAB5162112.1"/>
    <property type="molecule type" value="Genomic_DNA"/>
</dbReference>
<dbReference type="SMART" id="SM00942">
    <property type="entry name" value="PriCT_1"/>
    <property type="match status" value="1"/>
</dbReference>
<dbReference type="InterPro" id="IPR045455">
    <property type="entry name" value="NrS-1_pol-like_helicase"/>
</dbReference>
<proteinExistence type="predicted"/>
<evidence type="ECO:0000259" key="1">
    <source>
        <dbReference type="SMART" id="SM00942"/>
    </source>
</evidence>
<evidence type="ECO:0000313" key="2">
    <source>
        <dbReference type="EMBL" id="CAB5162112.1"/>
    </source>
</evidence>
<protein>
    <submittedName>
        <fullName evidence="2">Unannotated protein</fullName>
    </submittedName>
</protein>
<dbReference type="Pfam" id="PF08708">
    <property type="entry name" value="PriCT_1"/>
    <property type="match status" value="1"/>
</dbReference>